<keyword evidence="3" id="KW-1185">Reference proteome</keyword>
<dbReference type="AlphaFoldDB" id="A0A0L7LBF6"/>
<dbReference type="EMBL" id="JTDY01001846">
    <property type="protein sequence ID" value="KOB72730.1"/>
    <property type="molecule type" value="Genomic_DNA"/>
</dbReference>
<feature type="compositionally biased region" description="Basic and acidic residues" evidence="1">
    <location>
        <begin position="92"/>
        <end position="108"/>
    </location>
</feature>
<sequence length="264" mass="29025">MYLSVNPMDFQPRRVVSRNPRQPTVLRCDSQMTEATQLPTTAPCTTSASTTAALQRPIRNARVNASLAIAKLSKPTRKRGNGHASSAITPENDTRHSDLVAVSSDKKKTQATTKADYPIKSLTAPLETSVNDVGNTGAQWQVVGRNNSRKKKITRPVTVGTGIINKELQAAERMKFIQAWSFRPDTTTSQVLSFLNNIVGSTKYTVEQRNIRSETHAAFVIGMPEGVYEKVTTPAAWPAKVCFADWFPARPRQQRGAERATISA</sequence>
<accession>A0A0L7LBF6</accession>
<gene>
    <name evidence="2" type="ORF">OBRU01_11851</name>
</gene>
<protein>
    <submittedName>
        <fullName evidence="2">PHD-finger</fullName>
    </submittedName>
</protein>
<reference evidence="2 3" key="1">
    <citation type="journal article" date="2015" name="Genome Biol. Evol.">
        <title>The genome of winter moth (Operophtera brumata) provides a genomic perspective on sexual dimorphism and phenology.</title>
        <authorList>
            <person name="Derks M.F."/>
            <person name="Smit S."/>
            <person name="Salis L."/>
            <person name="Schijlen E."/>
            <person name="Bossers A."/>
            <person name="Mateman C."/>
            <person name="Pijl A.S."/>
            <person name="de Ridder D."/>
            <person name="Groenen M.A."/>
            <person name="Visser M.E."/>
            <person name="Megens H.J."/>
        </authorList>
    </citation>
    <scope>NUCLEOTIDE SEQUENCE [LARGE SCALE GENOMIC DNA]</scope>
    <source>
        <strain evidence="2">WM2013NL</strain>
        <tissue evidence="2">Head and thorax</tissue>
    </source>
</reference>
<evidence type="ECO:0000313" key="2">
    <source>
        <dbReference type="EMBL" id="KOB72730.1"/>
    </source>
</evidence>
<dbReference type="Proteomes" id="UP000037510">
    <property type="component" value="Unassembled WGS sequence"/>
</dbReference>
<evidence type="ECO:0000313" key="3">
    <source>
        <dbReference type="Proteomes" id="UP000037510"/>
    </source>
</evidence>
<comment type="caution">
    <text evidence="2">The sequence shown here is derived from an EMBL/GenBank/DDBJ whole genome shotgun (WGS) entry which is preliminary data.</text>
</comment>
<proteinExistence type="predicted"/>
<organism evidence="2 3">
    <name type="scientific">Operophtera brumata</name>
    <name type="common">Winter moth</name>
    <name type="synonym">Phalaena brumata</name>
    <dbReference type="NCBI Taxonomy" id="104452"/>
    <lineage>
        <taxon>Eukaryota</taxon>
        <taxon>Metazoa</taxon>
        <taxon>Ecdysozoa</taxon>
        <taxon>Arthropoda</taxon>
        <taxon>Hexapoda</taxon>
        <taxon>Insecta</taxon>
        <taxon>Pterygota</taxon>
        <taxon>Neoptera</taxon>
        <taxon>Endopterygota</taxon>
        <taxon>Lepidoptera</taxon>
        <taxon>Glossata</taxon>
        <taxon>Ditrysia</taxon>
        <taxon>Geometroidea</taxon>
        <taxon>Geometridae</taxon>
        <taxon>Larentiinae</taxon>
        <taxon>Operophtera</taxon>
    </lineage>
</organism>
<feature type="region of interest" description="Disordered" evidence="1">
    <location>
        <begin position="70"/>
        <end position="114"/>
    </location>
</feature>
<evidence type="ECO:0000256" key="1">
    <source>
        <dbReference type="SAM" id="MobiDB-lite"/>
    </source>
</evidence>
<name>A0A0L7LBF6_OPEBR</name>